<dbReference type="Proteomes" id="UP000037035">
    <property type="component" value="Unassembled WGS sequence"/>
</dbReference>
<comment type="caution">
    <text evidence="6">The sequence shown here is derived from an EMBL/GenBank/DDBJ whole genome shotgun (WGS) entry which is preliminary data.</text>
</comment>
<evidence type="ECO:0000256" key="4">
    <source>
        <dbReference type="SAM" id="MobiDB-lite"/>
    </source>
</evidence>
<proteinExistence type="predicted"/>
<dbReference type="GO" id="GO:0005794">
    <property type="term" value="C:Golgi apparatus"/>
    <property type="evidence" value="ECO:0007669"/>
    <property type="project" value="UniProtKB-SubCell"/>
</dbReference>
<name>A0A0L6UP32_9BASI</name>
<feature type="compositionally biased region" description="Polar residues" evidence="4">
    <location>
        <begin position="439"/>
        <end position="450"/>
    </location>
</feature>
<feature type="compositionally biased region" description="Low complexity" evidence="4">
    <location>
        <begin position="460"/>
        <end position="482"/>
    </location>
</feature>
<keyword evidence="2" id="KW-0333">Golgi apparatus</keyword>
<dbReference type="PANTHER" id="PTHR18921:SF2">
    <property type="entry name" value="THYROID RECEPTOR-INTERACTING PROTEIN 11"/>
    <property type="match status" value="1"/>
</dbReference>
<dbReference type="Pfam" id="PF10375">
    <property type="entry name" value="GRAB"/>
    <property type="match status" value="1"/>
</dbReference>
<dbReference type="VEuPathDB" id="FungiDB:VP01_44g6"/>
<dbReference type="GO" id="GO:0006888">
    <property type="term" value="P:endoplasmic reticulum to Golgi vesicle-mediated transport"/>
    <property type="evidence" value="ECO:0007669"/>
    <property type="project" value="TreeGrafter"/>
</dbReference>
<dbReference type="InterPro" id="IPR019459">
    <property type="entry name" value="GRAB"/>
</dbReference>
<gene>
    <name evidence="6" type="ORF">VP01_44g6</name>
</gene>
<evidence type="ECO:0000313" key="6">
    <source>
        <dbReference type="EMBL" id="KNZ50298.1"/>
    </source>
</evidence>
<reference evidence="6 7" key="1">
    <citation type="submission" date="2015-08" db="EMBL/GenBank/DDBJ databases">
        <title>Next Generation Sequencing and Analysis of the Genome of Puccinia sorghi L Schw, the Causal Agent of Maize Common Rust.</title>
        <authorList>
            <person name="Rochi L."/>
            <person name="Burguener G."/>
            <person name="Darino M."/>
            <person name="Turjanski A."/>
            <person name="Kreff E."/>
            <person name="Dieguez M.J."/>
            <person name="Sacco F."/>
        </authorList>
    </citation>
    <scope>NUCLEOTIDE SEQUENCE [LARGE SCALE GENOMIC DNA]</scope>
    <source>
        <strain evidence="6 7">RO10H11247</strain>
    </source>
</reference>
<feature type="region of interest" description="Disordered" evidence="4">
    <location>
        <begin position="376"/>
        <end position="404"/>
    </location>
</feature>
<dbReference type="PROSITE" id="PS50913">
    <property type="entry name" value="GRIP"/>
    <property type="match status" value="1"/>
</dbReference>
<evidence type="ECO:0000259" key="5">
    <source>
        <dbReference type="PROSITE" id="PS50913"/>
    </source>
</evidence>
<protein>
    <recommendedName>
        <fullName evidence="5">GRIP domain-containing protein</fullName>
    </recommendedName>
</protein>
<dbReference type="GO" id="GO:0031267">
    <property type="term" value="F:small GTPase binding"/>
    <property type="evidence" value="ECO:0007669"/>
    <property type="project" value="TreeGrafter"/>
</dbReference>
<evidence type="ECO:0000256" key="1">
    <source>
        <dbReference type="ARBA" id="ARBA00004555"/>
    </source>
</evidence>
<accession>A0A0L6UP32</accession>
<feature type="region of interest" description="Disordered" evidence="4">
    <location>
        <begin position="439"/>
        <end position="482"/>
    </location>
</feature>
<dbReference type="EMBL" id="LAVV01009613">
    <property type="protein sequence ID" value="KNZ50298.1"/>
    <property type="molecule type" value="Genomic_DNA"/>
</dbReference>
<feature type="domain" description="GRIP" evidence="5">
    <location>
        <begin position="327"/>
        <end position="378"/>
    </location>
</feature>
<evidence type="ECO:0000256" key="3">
    <source>
        <dbReference type="ARBA" id="ARBA00023054"/>
    </source>
</evidence>
<organism evidence="6 7">
    <name type="scientific">Puccinia sorghi</name>
    <dbReference type="NCBI Taxonomy" id="27349"/>
    <lineage>
        <taxon>Eukaryota</taxon>
        <taxon>Fungi</taxon>
        <taxon>Dikarya</taxon>
        <taxon>Basidiomycota</taxon>
        <taxon>Pucciniomycotina</taxon>
        <taxon>Pucciniomycetes</taxon>
        <taxon>Pucciniales</taxon>
        <taxon>Pucciniaceae</taxon>
        <taxon>Puccinia</taxon>
    </lineage>
</organism>
<feature type="compositionally biased region" description="Polar residues" evidence="4">
    <location>
        <begin position="1"/>
        <end position="19"/>
    </location>
</feature>
<keyword evidence="3" id="KW-0175">Coiled coil</keyword>
<dbReference type="STRING" id="27349.A0A0L6UP32"/>
<sequence length="482" mass="54244">MDSPVANNPLDNIDLTQPEPSHDEHPTGPSSSTELQLETLRNEKATLEAQYGALLAKLTTMRATLGDKLRQDADELDRREQQIAQLQAQNEDLIHTMEQLKNELISSNEETERLHNELGQIRSRMLDHQRQLDSESHEREEAFRETQDEVERLRNDLDDTKRELMNEAVKREQVESGARERDITIAELKRELESVKEDRDLQARSASNLQSVLEEFQSAKEYEIQSVVGDTQARLVEAETKLREFERKALDVEAKLAASESGAAQCESLKKELKEKSLLVGKLRHEGQSIRLTSSSHTPALIVLYPLLAVILNEHLTEALRRLRKDSTEYSVDRRLVTNVLISFILTPREDTKRFEMLSLLSSILSWNEDQREQVGLQRSSGSARQNSSSNRLSSQGRDTLGDNDTITDQWVSFLLRESNPASPTASRSFSNLSLDSLSTISNPSKSPVSTRVPPHSAKLPSSPGSTLSTLSTLTRPTSESS</sequence>
<comment type="subcellular location">
    <subcellularLocation>
        <location evidence="1">Golgi apparatus</location>
    </subcellularLocation>
</comment>
<feature type="compositionally biased region" description="Low complexity" evidence="4">
    <location>
        <begin position="378"/>
        <end position="396"/>
    </location>
</feature>
<dbReference type="PANTHER" id="PTHR18921">
    <property type="entry name" value="MYOSIN HEAVY CHAIN - RELATED"/>
    <property type="match status" value="1"/>
</dbReference>
<dbReference type="AlphaFoldDB" id="A0A0L6UP32"/>
<dbReference type="OrthoDB" id="425925at2759"/>
<evidence type="ECO:0000256" key="2">
    <source>
        <dbReference type="ARBA" id="ARBA00023034"/>
    </source>
</evidence>
<dbReference type="InterPro" id="IPR000237">
    <property type="entry name" value="GRIP_dom"/>
</dbReference>
<dbReference type="GO" id="GO:0007030">
    <property type="term" value="P:Golgi organization"/>
    <property type="evidence" value="ECO:0007669"/>
    <property type="project" value="TreeGrafter"/>
</dbReference>
<evidence type="ECO:0000313" key="7">
    <source>
        <dbReference type="Proteomes" id="UP000037035"/>
    </source>
</evidence>
<keyword evidence="7" id="KW-1185">Reference proteome</keyword>
<feature type="region of interest" description="Disordered" evidence="4">
    <location>
        <begin position="1"/>
        <end position="37"/>
    </location>
</feature>